<dbReference type="PANTHER" id="PTHR22255:SF1">
    <property type="entry name" value="LD32918P"/>
    <property type="match status" value="1"/>
</dbReference>
<evidence type="ECO:0000256" key="1">
    <source>
        <dbReference type="SAM" id="Phobius"/>
    </source>
</evidence>
<sequence length="635" mass="73325">RSKATIYPLFRVLSSTLFLFTFTVCIIHISFAEFIDRNVIPIHAKPCTIPATLHGEWFSRENGQNVLTKIDSESFSNRGRCLQLENVNNDNLTFVLQSGHCYYCVRVLIRTLSVLEKIETVCVNLNYNEQPTIQKVCRILDPAQELITMFATNPPGKNCRSSLEGVWKFAYQRRDKFTGECDHKEANITACQRPGTQFFNVNQQFSIFYRKCEGMDETEDAERQYKCLGDWYVGKNHYFAVVNSRESRIEEKYRCFLANRDDDNFISVSITAECNTLRSPQEGPERLRLSAVKAEEVTPNCKLPSNYSGVWINTADFDAEVVINRTHMVKKWRPDAGRVKQEVYVCQEHQNGSRYVMARLGINGCQKDFVCFDFVPRHHNIIRFRKGQAMITDKFATVCAWAMFDNLEEWKYDIMIAQNPVSVKCPVAGKFKFEQTGEILFETRVRGGVTEVPIPNYYCKENVSDFSVCGKDQKIIEIDADYCVSVDYFGKPVDIYTQPDYKMSCVGFWKENLKSYLITYDPLDALSKYRCWVYQRLGLNQIVMSMSVGAFCHIKQDVASNSSREGAQVALKMIEYEREHDNCPMFFDDGEDPYKEIMESSKVLRPSRAASISINFTFNLVMFKIILIVIHFILN</sequence>
<evidence type="ECO:0000313" key="6">
    <source>
        <dbReference type="Proteomes" id="UP000285301"/>
    </source>
</evidence>
<evidence type="ECO:0000259" key="3">
    <source>
        <dbReference type="Pfam" id="PF23070"/>
    </source>
</evidence>
<dbReference type="Pfam" id="PF23071">
    <property type="entry name" value="DUF7044"/>
    <property type="match status" value="1"/>
</dbReference>
<protein>
    <submittedName>
        <fullName evidence="5">Uncharacterized protein</fullName>
    </submittedName>
</protein>
<accession>A0A3S3S5X7</accession>
<keyword evidence="6" id="KW-1185">Reference proteome</keyword>
<evidence type="ECO:0000313" key="5">
    <source>
        <dbReference type="EMBL" id="RWS10835.1"/>
    </source>
</evidence>
<dbReference type="EMBL" id="NCKU01001950">
    <property type="protein sequence ID" value="RWS10835.1"/>
    <property type="molecule type" value="Genomic_DNA"/>
</dbReference>
<reference evidence="5 6" key="1">
    <citation type="journal article" date="2018" name="Gigascience">
        <title>Genomes of trombidid mites reveal novel predicted allergens and laterally-transferred genes associated with secondary metabolism.</title>
        <authorList>
            <person name="Dong X."/>
            <person name="Chaisiri K."/>
            <person name="Xia D."/>
            <person name="Armstrong S.D."/>
            <person name="Fang Y."/>
            <person name="Donnelly M.J."/>
            <person name="Kadowaki T."/>
            <person name="McGarry J.W."/>
            <person name="Darby A.C."/>
            <person name="Makepeace B.L."/>
        </authorList>
    </citation>
    <scope>NUCLEOTIDE SEQUENCE [LARGE SCALE GENOMIC DNA]</scope>
    <source>
        <strain evidence="5">UoL-WK</strain>
    </source>
</reference>
<keyword evidence="1" id="KW-0472">Membrane</keyword>
<evidence type="ECO:0000259" key="2">
    <source>
        <dbReference type="Pfam" id="PF23069"/>
    </source>
</evidence>
<feature type="domain" description="DUF7042" evidence="2">
    <location>
        <begin position="422"/>
        <end position="563"/>
    </location>
</feature>
<name>A0A3S3S5X7_9ACAR</name>
<keyword evidence="1" id="KW-1133">Transmembrane helix</keyword>
<dbReference type="Pfam" id="PF23070">
    <property type="entry name" value="DUF7043"/>
    <property type="match status" value="1"/>
</dbReference>
<dbReference type="GO" id="GO:0042060">
    <property type="term" value="P:wound healing"/>
    <property type="evidence" value="ECO:0007669"/>
    <property type="project" value="TreeGrafter"/>
</dbReference>
<feature type="domain" description="DUF7044" evidence="4">
    <location>
        <begin position="46"/>
        <end position="137"/>
    </location>
</feature>
<organism evidence="5 6">
    <name type="scientific">Dinothrombium tinctorium</name>
    <dbReference type="NCBI Taxonomy" id="1965070"/>
    <lineage>
        <taxon>Eukaryota</taxon>
        <taxon>Metazoa</taxon>
        <taxon>Ecdysozoa</taxon>
        <taxon>Arthropoda</taxon>
        <taxon>Chelicerata</taxon>
        <taxon>Arachnida</taxon>
        <taxon>Acari</taxon>
        <taxon>Acariformes</taxon>
        <taxon>Trombidiformes</taxon>
        <taxon>Prostigmata</taxon>
        <taxon>Anystina</taxon>
        <taxon>Parasitengona</taxon>
        <taxon>Trombidioidea</taxon>
        <taxon>Trombidiidae</taxon>
        <taxon>Dinothrombium</taxon>
    </lineage>
</organism>
<feature type="domain" description="DUF7042" evidence="2">
    <location>
        <begin position="157"/>
        <end position="290"/>
    </location>
</feature>
<feature type="non-terminal residue" evidence="5">
    <location>
        <position position="1"/>
    </location>
</feature>
<dbReference type="InterPro" id="IPR055470">
    <property type="entry name" value="DUF7042"/>
</dbReference>
<feature type="domain" description="DUF7043" evidence="3">
    <location>
        <begin position="298"/>
        <end position="411"/>
    </location>
</feature>
<dbReference type="Proteomes" id="UP000285301">
    <property type="component" value="Unassembled WGS sequence"/>
</dbReference>
<dbReference type="PANTHER" id="PTHR22255">
    <property type="entry name" value="LP06548P"/>
    <property type="match status" value="1"/>
</dbReference>
<proteinExistence type="predicted"/>
<dbReference type="STRING" id="1965070.A0A3S3S5X7"/>
<dbReference type="Pfam" id="PF23069">
    <property type="entry name" value="DUF7042"/>
    <property type="match status" value="2"/>
</dbReference>
<comment type="caution">
    <text evidence="5">The sequence shown here is derived from an EMBL/GenBank/DDBJ whole genome shotgun (WGS) entry which is preliminary data.</text>
</comment>
<dbReference type="OrthoDB" id="9982946at2759"/>
<feature type="transmembrane region" description="Helical" evidence="1">
    <location>
        <begin position="12"/>
        <end position="31"/>
    </location>
</feature>
<keyword evidence="1" id="KW-0812">Transmembrane</keyword>
<evidence type="ECO:0000259" key="4">
    <source>
        <dbReference type="Pfam" id="PF23071"/>
    </source>
</evidence>
<dbReference type="InterPro" id="IPR055471">
    <property type="entry name" value="DUF7043"/>
</dbReference>
<dbReference type="InterPro" id="IPR055472">
    <property type="entry name" value="DUF7044"/>
</dbReference>
<gene>
    <name evidence="5" type="ORF">B4U79_05084</name>
</gene>
<dbReference type="AlphaFoldDB" id="A0A3S3S5X7"/>
<feature type="transmembrane region" description="Helical" evidence="1">
    <location>
        <begin position="616"/>
        <end position="634"/>
    </location>
</feature>